<dbReference type="OrthoDB" id="2130169at2759"/>
<protein>
    <recommendedName>
        <fullName evidence="1">Semialdehyde dehydrogenase NAD-binding domain-containing protein</fullName>
    </recommendedName>
</protein>
<proteinExistence type="predicted"/>
<sequence length="124" mass="13620">MAPTKVFLYIFSISNFSAANNKRWTTFSTGVTGYIGGDFLYAIHQAHPDWEYSILIRSKDKGAQVASQYPSARIVYGDLDSLDIIEEEVKNADIVYHTADCDHVACAKPIAKALAHHTLATPSG</sequence>
<dbReference type="GO" id="GO:0051287">
    <property type="term" value="F:NAD binding"/>
    <property type="evidence" value="ECO:0007669"/>
    <property type="project" value="InterPro"/>
</dbReference>
<dbReference type="SUPFAM" id="SSF51735">
    <property type="entry name" value="NAD(P)-binding Rossmann-fold domains"/>
    <property type="match status" value="1"/>
</dbReference>
<dbReference type="GO" id="GO:0005737">
    <property type="term" value="C:cytoplasm"/>
    <property type="evidence" value="ECO:0007669"/>
    <property type="project" value="TreeGrafter"/>
</dbReference>
<name>A0A9W9IXK9_9EURO</name>
<evidence type="ECO:0000313" key="3">
    <source>
        <dbReference type="Proteomes" id="UP001150879"/>
    </source>
</evidence>
<evidence type="ECO:0000259" key="1">
    <source>
        <dbReference type="Pfam" id="PF01118"/>
    </source>
</evidence>
<reference evidence="2" key="2">
    <citation type="journal article" date="2023" name="IMA Fungus">
        <title>Comparative genomic study of the Penicillium genus elucidates a diverse pangenome and 15 lateral gene transfer events.</title>
        <authorList>
            <person name="Petersen C."/>
            <person name="Sorensen T."/>
            <person name="Nielsen M.R."/>
            <person name="Sondergaard T.E."/>
            <person name="Sorensen J.L."/>
            <person name="Fitzpatrick D.A."/>
            <person name="Frisvad J.C."/>
            <person name="Nielsen K.L."/>
        </authorList>
    </citation>
    <scope>NUCLEOTIDE SEQUENCE</scope>
    <source>
        <strain evidence="2">IBT 16849</strain>
    </source>
</reference>
<dbReference type="GO" id="GO:0004029">
    <property type="term" value="F:aldehyde dehydrogenase (NAD+) activity"/>
    <property type="evidence" value="ECO:0007669"/>
    <property type="project" value="TreeGrafter"/>
</dbReference>
<dbReference type="PANTHER" id="PTHR48079">
    <property type="entry name" value="PROTEIN YEEZ"/>
    <property type="match status" value="1"/>
</dbReference>
<reference evidence="2" key="1">
    <citation type="submission" date="2022-11" db="EMBL/GenBank/DDBJ databases">
        <authorList>
            <person name="Petersen C."/>
        </authorList>
    </citation>
    <scope>NUCLEOTIDE SEQUENCE</scope>
    <source>
        <strain evidence="2">IBT 16849</strain>
    </source>
</reference>
<dbReference type="Proteomes" id="UP001150879">
    <property type="component" value="Unassembled WGS sequence"/>
</dbReference>
<dbReference type="InterPro" id="IPR000534">
    <property type="entry name" value="Semialdehyde_DH_NAD-bd"/>
</dbReference>
<dbReference type="Pfam" id="PF01118">
    <property type="entry name" value="Semialdhyde_dh"/>
    <property type="match status" value="1"/>
</dbReference>
<comment type="caution">
    <text evidence="2">The sequence shown here is derived from an EMBL/GenBank/DDBJ whole genome shotgun (WGS) entry which is preliminary data.</text>
</comment>
<dbReference type="InterPro" id="IPR051783">
    <property type="entry name" value="NAD(P)-dependent_oxidoreduct"/>
</dbReference>
<dbReference type="Gene3D" id="3.40.50.720">
    <property type="entry name" value="NAD(P)-binding Rossmann-like Domain"/>
    <property type="match status" value="1"/>
</dbReference>
<dbReference type="EMBL" id="JAPQKP010000006">
    <property type="protein sequence ID" value="KAJ5185787.1"/>
    <property type="molecule type" value="Genomic_DNA"/>
</dbReference>
<dbReference type="AlphaFoldDB" id="A0A9W9IXK9"/>
<dbReference type="InterPro" id="IPR036291">
    <property type="entry name" value="NAD(P)-bd_dom_sf"/>
</dbReference>
<evidence type="ECO:0000313" key="2">
    <source>
        <dbReference type="EMBL" id="KAJ5185787.1"/>
    </source>
</evidence>
<accession>A0A9W9IXK9</accession>
<gene>
    <name evidence="2" type="ORF">N7472_010627</name>
</gene>
<organism evidence="2 3">
    <name type="scientific">Penicillium cf. griseofulvum</name>
    <dbReference type="NCBI Taxonomy" id="2972120"/>
    <lineage>
        <taxon>Eukaryota</taxon>
        <taxon>Fungi</taxon>
        <taxon>Dikarya</taxon>
        <taxon>Ascomycota</taxon>
        <taxon>Pezizomycotina</taxon>
        <taxon>Eurotiomycetes</taxon>
        <taxon>Eurotiomycetidae</taxon>
        <taxon>Eurotiales</taxon>
        <taxon>Aspergillaceae</taxon>
        <taxon>Penicillium</taxon>
    </lineage>
</organism>
<dbReference type="GO" id="GO:1901607">
    <property type="term" value="P:alpha-amino acid biosynthetic process"/>
    <property type="evidence" value="ECO:0007669"/>
    <property type="project" value="UniProtKB-ARBA"/>
</dbReference>
<feature type="domain" description="Semialdehyde dehydrogenase NAD-binding" evidence="1">
    <location>
        <begin position="30"/>
        <end position="99"/>
    </location>
</feature>
<dbReference type="PANTHER" id="PTHR48079:SF7">
    <property type="entry name" value="NAD(P)-BINDING DOMAIN-CONTAINING PROTEIN-RELATED"/>
    <property type="match status" value="1"/>
</dbReference>
<keyword evidence="3" id="KW-1185">Reference proteome</keyword>